<dbReference type="OrthoDB" id="1703838at2"/>
<feature type="domain" description="SLH" evidence="6">
    <location>
        <begin position="746"/>
        <end position="808"/>
    </location>
</feature>
<feature type="domain" description="SLH" evidence="6">
    <location>
        <begin position="1675"/>
        <end position="1729"/>
    </location>
</feature>
<keyword evidence="3" id="KW-0136">Cellulose degradation</keyword>
<dbReference type="STRING" id="1330534.L323_03020"/>
<dbReference type="InterPro" id="IPR001119">
    <property type="entry name" value="SLH_dom"/>
</dbReference>
<dbReference type="RefSeq" id="WP_020814233.1">
    <property type="nucleotide sequence ID" value="NZ_ATAY01000015.1"/>
</dbReference>
<dbReference type="Gene3D" id="3.60.15.10">
    <property type="entry name" value="Ribonuclease Z/Hydroxyacylglutathione hydrolase-like"/>
    <property type="match status" value="1"/>
</dbReference>
<evidence type="ECO:0000256" key="5">
    <source>
        <dbReference type="ARBA" id="ARBA00023326"/>
    </source>
</evidence>
<keyword evidence="2" id="KW-0677">Repeat</keyword>
<keyword evidence="5" id="KW-0624">Polysaccharide degradation</keyword>
<dbReference type="InterPro" id="IPR005102">
    <property type="entry name" value="Carbo-bd_X2"/>
</dbReference>
<keyword evidence="1" id="KW-0732">Signal</keyword>
<dbReference type="InterPro" id="IPR032675">
    <property type="entry name" value="LRR_dom_sf"/>
</dbReference>
<dbReference type="InterPro" id="IPR036866">
    <property type="entry name" value="RibonucZ/Hydroxyglut_hydro"/>
</dbReference>
<dbReference type="EMBL" id="ATAY01000015">
    <property type="protein sequence ID" value="EPR13759.1"/>
    <property type="molecule type" value="Genomic_DNA"/>
</dbReference>
<dbReference type="InterPro" id="IPR014756">
    <property type="entry name" value="Ig_E-set"/>
</dbReference>
<feature type="domain" description="SLH" evidence="6">
    <location>
        <begin position="1548"/>
        <end position="1606"/>
    </location>
</feature>
<dbReference type="PROSITE" id="PS51272">
    <property type="entry name" value="SLH"/>
    <property type="match status" value="4"/>
</dbReference>
<name>U4R5D7_9FIRM</name>
<dbReference type="SUPFAM" id="SSF81296">
    <property type="entry name" value="E set domains"/>
    <property type="match status" value="1"/>
</dbReference>
<dbReference type="PATRIC" id="fig|1330534.3.peg.602"/>
<dbReference type="PANTHER" id="PTHR45661">
    <property type="entry name" value="SURFACE ANTIGEN"/>
    <property type="match status" value="1"/>
</dbReference>
<gene>
    <name evidence="7" type="ORF">L323_03020</name>
</gene>
<evidence type="ECO:0000256" key="1">
    <source>
        <dbReference type="ARBA" id="ARBA00022729"/>
    </source>
</evidence>
<dbReference type="Pfam" id="PF00753">
    <property type="entry name" value="Lactamase_B"/>
    <property type="match status" value="1"/>
</dbReference>
<dbReference type="InterPro" id="IPR026906">
    <property type="entry name" value="LRR_5"/>
</dbReference>
<dbReference type="Pfam" id="PF03442">
    <property type="entry name" value="CBM_X2"/>
    <property type="match status" value="1"/>
</dbReference>
<dbReference type="Proteomes" id="UP000016860">
    <property type="component" value="Unassembled WGS sequence"/>
</dbReference>
<dbReference type="SUPFAM" id="SSF52058">
    <property type="entry name" value="L domain-like"/>
    <property type="match status" value="2"/>
</dbReference>
<dbReference type="Gene3D" id="3.80.10.10">
    <property type="entry name" value="Ribonuclease Inhibitor"/>
    <property type="match status" value="4"/>
</dbReference>
<evidence type="ECO:0000313" key="7">
    <source>
        <dbReference type="EMBL" id="EPR13759.1"/>
    </source>
</evidence>
<dbReference type="CDD" id="cd07731">
    <property type="entry name" value="ComA-like_MBL-fold"/>
    <property type="match status" value="1"/>
</dbReference>
<dbReference type="Pfam" id="PF00395">
    <property type="entry name" value="SLH"/>
    <property type="match status" value="4"/>
</dbReference>
<accession>U4R5D7</accession>
<protein>
    <recommendedName>
        <fullName evidence="6">SLH domain-containing protein</fullName>
    </recommendedName>
</protein>
<sequence length="1729" mass="186317">MKTLKKKLNRLFCIVIALLLLLNATPIGTLVAFAEGTEIVASGSCGTNVNWVLTALSDSTYALTISAIDEDNTMNNYDVPTVDGGTPWRSYITGITSLVVEEGVKNLGDRMCYGASALTSVSIPSTVSDTGNGTFRGCTALQEASFGGAITMDKNLFYGCTSLKKVSLAEGTTLLADNTFSGCAALEELTLPASLTSIGANAFKDCSKINTINFSGNKEEYKTLLQNNSATTLPIQSAAITVICSDGTFFYGEEEEEEEEENILTGTTGDVNWSLNTDTGKLIISGNGRTADYASATVPEKSAPWLNYMDQIQELVVEEGVTYLGARLFYGSDSLAKVTLPNTLTSLGEGAFRQCTILETITIPANVTAIGRVQFYQCVSLESISILGNVSSLSDKSLYGCTALKSLTLPESLISISADALYNCNSLETIQFGGTKAEYQTLLQTNSDTTGPLKSAMIDVICTDGTYVYGRIDMGNGLIYSISNGTLTILGKGSMNDFASASEVPWASQADSISTVVIESGIERIGANAFAGINSIESVFYIGTEDGWNDLQDISGINNEKLFTTPVTFGLTGTCGKSVTWKLSEDETTLTISGQGAMYEYSNTVVPWRYSKDKITTVIINDGVTDVGDYAFNTCKSLSSLNLSSSVKELGSYSFGGCISLKEIVLPEGVEVIGAKAFSACSGLTTVYIPKSLTNIDMKAFNYDAALSTVYYAGTEKQWDKILISESSVGNVNLLSANIIFNGTPVSTDFSDVASDAWYAGAVKYMVENGFMTGENGKFGSVNEMRSTEIISILYELAGSPGMYSSAIEWAALNKIVSTETDEQVTMLKLIEMLCAAADYNGVDITATTGNSSLDGITNTEALSQEQILKLTWALEQGYLAELISNSGPIDCGRYLTRSEGASVLAAYLKSETAYADRYERIVAEGRAALKAKGDGKLYIIAPNIALPNIAAKAGDFTLVILPDGKTMMIDSGVGDCNSRVMQFIRDIGLVSLDYFVITHPHTDHVGNGLSIAKYLYEEAGGTIGTYLYSGYKYSTLEPALYDYLVGKNVTIRNNLKAGDHLTIGEVEIDIFSPTEEDLKTTDVSDESINNLSLAMKFTYGNATYLTCGDLYNDKEAELVQKYGSLLKADVMKTNHHGLYTSNSPIWLETVSPKIVITNNDDIGSTAISRRITEDGAAYFSAGVDGLVMITMSRSADYTVTSQYDTNLRQKYHGEIGKATNPSQENSSISPTVASFNKKAGAEEDIKVNMTLNGNTLSAITNGSTYLEKEIDYVVSGNIVTIKKEYLDSKSVGPVTLTFLFSTGNSSTLAITVYDSTSTGTSPAQPVQPEAPTTKVDEDGRVIVDVKTVQDSNTAIAKSQVKPEILNKALELAKADQQGIKKVTINVQTLKDSKVNEVILPSEALMQEDMTQKLEIKTNKANIELQGNLLYNAGVSEKSDNVTITIKEVEKKLLTDKIKALVGDRLVIELNVNADGKEISINNPDAPVKVAIPYIPTEKEIGNQEHIVVYYIDEDGNAITVPSGKYNSDTGEITFTTTKIHRFSVGYVEKTFDDIKNVAWAKKEIEVLASKEIISGTGSSTFTPSANITRADFLVLLIKTLSLTTVVEDNFNDVSRENYYYEAIGIAKKLGITSGKGDNLFNPKDSISRQEMFTLTARALKLAGKLNDEHSMKVLDSYKDQATIASFALEDTAALVEEGIIKGSGSMLTPLKNATRAEAAVMLYKIYNR</sequence>
<dbReference type="Pfam" id="PF13306">
    <property type="entry name" value="LRR_5"/>
    <property type="match status" value="4"/>
</dbReference>
<evidence type="ECO:0000256" key="4">
    <source>
        <dbReference type="ARBA" id="ARBA00023277"/>
    </source>
</evidence>
<dbReference type="InterPro" id="IPR035681">
    <property type="entry name" value="ComA-like_MBL"/>
</dbReference>
<evidence type="ECO:0000313" key="8">
    <source>
        <dbReference type="Proteomes" id="UP000016860"/>
    </source>
</evidence>
<dbReference type="InterPro" id="IPR053139">
    <property type="entry name" value="Surface_bspA-like"/>
</dbReference>
<evidence type="ECO:0000256" key="2">
    <source>
        <dbReference type="ARBA" id="ARBA00022737"/>
    </source>
</evidence>
<dbReference type="Gene3D" id="2.60.40.10">
    <property type="entry name" value="Immunoglobulins"/>
    <property type="match status" value="1"/>
</dbReference>
<proteinExistence type="predicted"/>
<comment type="caution">
    <text evidence="7">The sequence shown here is derived from an EMBL/GenBank/DDBJ whole genome shotgun (WGS) entry which is preliminary data.</text>
</comment>
<keyword evidence="4" id="KW-0119">Carbohydrate metabolism</keyword>
<feature type="domain" description="SLH" evidence="6">
    <location>
        <begin position="1607"/>
        <end position="1670"/>
    </location>
</feature>
<evidence type="ECO:0000259" key="6">
    <source>
        <dbReference type="PROSITE" id="PS51272"/>
    </source>
</evidence>
<dbReference type="InterPro" id="IPR001279">
    <property type="entry name" value="Metallo-B-lactamas"/>
</dbReference>
<reference evidence="7 8" key="1">
    <citation type="journal article" date="2013" name="Genome Announc.">
        <title>Draft Genome Sequence of the Cellulolytic Bacterium Clostridium papyrosolvens C7 (ATCC 700395).</title>
        <authorList>
            <person name="Zepeda V."/>
            <person name="Dassa B."/>
            <person name="Borovok I."/>
            <person name="Lamed R."/>
            <person name="Bayer E.A."/>
            <person name="Cate J.H."/>
        </authorList>
    </citation>
    <scope>NUCLEOTIDE SEQUENCE [LARGE SCALE GENOMIC DNA]</scope>
    <source>
        <strain evidence="7 8">C7</strain>
    </source>
</reference>
<dbReference type="InterPro" id="IPR013783">
    <property type="entry name" value="Ig-like_fold"/>
</dbReference>
<dbReference type="GO" id="GO:0030245">
    <property type="term" value="P:cellulose catabolic process"/>
    <property type="evidence" value="ECO:0007669"/>
    <property type="project" value="UniProtKB-KW"/>
</dbReference>
<dbReference type="SUPFAM" id="SSF56281">
    <property type="entry name" value="Metallo-hydrolase/oxidoreductase"/>
    <property type="match status" value="1"/>
</dbReference>
<dbReference type="PANTHER" id="PTHR45661:SF3">
    <property type="entry name" value="IG-LIKE DOMAIN-CONTAINING PROTEIN"/>
    <property type="match status" value="1"/>
</dbReference>
<organism evidence="7 8">
    <name type="scientific">Ruminiclostridium papyrosolvens C7</name>
    <dbReference type="NCBI Taxonomy" id="1330534"/>
    <lineage>
        <taxon>Bacteria</taxon>
        <taxon>Bacillati</taxon>
        <taxon>Bacillota</taxon>
        <taxon>Clostridia</taxon>
        <taxon>Eubacteriales</taxon>
        <taxon>Oscillospiraceae</taxon>
        <taxon>Ruminiclostridium</taxon>
    </lineage>
</organism>
<evidence type="ECO:0000256" key="3">
    <source>
        <dbReference type="ARBA" id="ARBA00023001"/>
    </source>
</evidence>